<evidence type="ECO:0000313" key="4">
    <source>
        <dbReference type="Proteomes" id="UP000176511"/>
    </source>
</evidence>
<comment type="caution">
    <text evidence="3">The sequence shown here is derived from an EMBL/GenBank/DDBJ whole genome shotgun (WGS) entry which is preliminary data.</text>
</comment>
<dbReference type="AlphaFoldDB" id="A0A1F6DMS3"/>
<evidence type="ECO:0000256" key="2">
    <source>
        <dbReference type="ARBA" id="ARBA00023235"/>
    </source>
</evidence>
<dbReference type="GO" id="GO:0046872">
    <property type="term" value="F:metal ion binding"/>
    <property type="evidence" value="ECO:0007669"/>
    <property type="project" value="UniProtKB-KW"/>
</dbReference>
<dbReference type="STRING" id="1798491.A3C87_01385"/>
<keyword evidence="1" id="KW-0479">Metal-binding</keyword>
<dbReference type="Proteomes" id="UP000176511">
    <property type="component" value="Unassembled WGS sequence"/>
</dbReference>
<evidence type="ECO:0000313" key="3">
    <source>
        <dbReference type="EMBL" id="OGG62739.1"/>
    </source>
</evidence>
<dbReference type="InterPro" id="IPR011060">
    <property type="entry name" value="RibuloseP-bd_barrel"/>
</dbReference>
<dbReference type="InterPro" id="IPR000056">
    <property type="entry name" value="Ribul_P_3_epim-like"/>
</dbReference>
<protein>
    <recommendedName>
        <fullName evidence="5">Ribulose-phosphate 3-epimerase</fullName>
    </recommendedName>
</protein>
<proteinExistence type="predicted"/>
<dbReference type="GO" id="GO:0005975">
    <property type="term" value="P:carbohydrate metabolic process"/>
    <property type="evidence" value="ECO:0007669"/>
    <property type="project" value="InterPro"/>
</dbReference>
<dbReference type="InterPro" id="IPR013785">
    <property type="entry name" value="Aldolase_TIM"/>
</dbReference>
<dbReference type="Gene3D" id="3.20.20.70">
    <property type="entry name" value="Aldolase class I"/>
    <property type="match status" value="1"/>
</dbReference>
<dbReference type="Pfam" id="PF00834">
    <property type="entry name" value="Ribul_P_3_epim"/>
    <property type="match status" value="1"/>
</dbReference>
<accession>A0A1F6DMS3</accession>
<evidence type="ECO:0000256" key="1">
    <source>
        <dbReference type="ARBA" id="ARBA00022723"/>
    </source>
</evidence>
<dbReference type="SUPFAM" id="SSF51366">
    <property type="entry name" value="Ribulose-phoshate binding barrel"/>
    <property type="match status" value="1"/>
</dbReference>
<sequence length="226" mass="24398">MFLSDTVAVDVVPAIIPTSAADLVEKLAVAGVFADEVQIDIVDGVFAKPASWPFANDSLSELASFKRPKDLKLELDLMVEKPLEFLDACIALKPTRVVIHIESIDDIDAIIAHSKTHDYILGIGVSLDTPIKYIETLDASDIGYFQIMGIATIGSQGQPFDERVLTKIREVLGCCAEHPVSIDGAVNAETIPRLYTAGASRFVVGSAIWNTENPAKAFEALKTITI</sequence>
<reference evidence="3 4" key="1">
    <citation type="journal article" date="2016" name="Nat. Commun.">
        <title>Thousands of microbial genomes shed light on interconnected biogeochemical processes in an aquifer system.</title>
        <authorList>
            <person name="Anantharaman K."/>
            <person name="Brown C.T."/>
            <person name="Hug L.A."/>
            <person name="Sharon I."/>
            <person name="Castelle C.J."/>
            <person name="Probst A.J."/>
            <person name="Thomas B.C."/>
            <person name="Singh A."/>
            <person name="Wilkins M.J."/>
            <person name="Karaoz U."/>
            <person name="Brodie E.L."/>
            <person name="Williams K.H."/>
            <person name="Hubbard S.S."/>
            <person name="Banfield J.F."/>
        </authorList>
    </citation>
    <scope>NUCLEOTIDE SEQUENCE [LARGE SCALE GENOMIC DNA]</scope>
</reference>
<gene>
    <name evidence="3" type="ORF">A3C87_01385</name>
</gene>
<organism evidence="3 4">
    <name type="scientific">Candidatus Kaiserbacteria bacterium RIFCSPHIGHO2_02_FULL_49_34</name>
    <dbReference type="NCBI Taxonomy" id="1798491"/>
    <lineage>
        <taxon>Bacteria</taxon>
        <taxon>Candidatus Kaiseribacteriota</taxon>
    </lineage>
</organism>
<name>A0A1F6DMS3_9BACT</name>
<dbReference type="PANTHER" id="PTHR11749">
    <property type="entry name" value="RIBULOSE-5-PHOSPHATE-3-EPIMERASE"/>
    <property type="match status" value="1"/>
</dbReference>
<keyword evidence="2" id="KW-0413">Isomerase</keyword>
<evidence type="ECO:0008006" key="5">
    <source>
        <dbReference type="Google" id="ProtNLM"/>
    </source>
</evidence>
<dbReference type="GO" id="GO:0016857">
    <property type="term" value="F:racemase and epimerase activity, acting on carbohydrates and derivatives"/>
    <property type="evidence" value="ECO:0007669"/>
    <property type="project" value="InterPro"/>
</dbReference>
<dbReference type="EMBL" id="MFLE01000001">
    <property type="protein sequence ID" value="OGG62739.1"/>
    <property type="molecule type" value="Genomic_DNA"/>
</dbReference>